<comment type="caution">
    <text evidence="2">The sequence shown here is derived from an EMBL/GenBank/DDBJ whole genome shotgun (WGS) entry which is preliminary data.</text>
</comment>
<gene>
    <name evidence="2" type="ORF">A9F13_01g06908</name>
</gene>
<feature type="compositionally biased region" description="Basic residues" evidence="1">
    <location>
        <begin position="44"/>
        <end position="60"/>
    </location>
</feature>
<feature type="region of interest" description="Disordered" evidence="1">
    <location>
        <begin position="22"/>
        <end position="60"/>
    </location>
</feature>
<sequence>MNARDDRSRCQKFECGRIRIKMRRTSQRGRDTAEDRAANTDRRMAKRNKHQTHKLAHQIQ</sequence>
<reference evidence="2 3" key="1">
    <citation type="submission" date="2017-04" db="EMBL/GenBank/DDBJ databases">
        <title>Draft genome of the yeast Clavispora lusitaniae type strain CBS 6936.</title>
        <authorList>
            <person name="Durrens P."/>
            <person name="Klopp C."/>
            <person name="Biteau N."/>
            <person name="Fitton-Ouhabi V."/>
            <person name="Dementhon K."/>
            <person name="Accoceberry I."/>
            <person name="Sherman D.J."/>
            <person name="Noel T."/>
        </authorList>
    </citation>
    <scope>NUCLEOTIDE SEQUENCE [LARGE SCALE GENOMIC DNA]</scope>
    <source>
        <strain evidence="2 3">CBS 6936</strain>
    </source>
</reference>
<organism evidence="2 3">
    <name type="scientific">Clavispora lusitaniae</name>
    <name type="common">Candida lusitaniae</name>
    <dbReference type="NCBI Taxonomy" id="36911"/>
    <lineage>
        <taxon>Eukaryota</taxon>
        <taxon>Fungi</taxon>
        <taxon>Dikarya</taxon>
        <taxon>Ascomycota</taxon>
        <taxon>Saccharomycotina</taxon>
        <taxon>Pichiomycetes</taxon>
        <taxon>Metschnikowiaceae</taxon>
        <taxon>Clavispora</taxon>
    </lineage>
</organism>
<dbReference type="AlphaFoldDB" id="A0AA91Q4Q6"/>
<name>A0AA91Q4Q6_CLALS</name>
<dbReference type="Proteomes" id="UP000195602">
    <property type="component" value="Unassembled WGS sequence"/>
</dbReference>
<evidence type="ECO:0000313" key="2">
    <source>
        <dbReference type="EMBL" id="OVF11213.1"/>
    </source>
</evidence>
<dbReference type="EMBL" id="LYUB02000001">
    <property type="protein sequence ID" value="OVF11213.1"/>
    <property type="molecule type" value="Genomic_DNA"/>
</dbReference>
<proteinExistence type="predicted"/>
<evidence type="ECO:0000256" key="1">
    <source>
        <dbReference type="SAM" id="MobiDB-lite"/>
    </source>
</evidence>
<dbReference type="KEGG" id="clus:A9F13_01g06908"/>
<protein>
    <submittedName>
        <fullName evidence="2">Uncharacterized protein</fullName>
    </submittedName>
</protein>
<accession>A0AA91Q4Q6</accession>
<evidence type="ECO:0000313" key="3">
    <source>
        <dbReference type="Proteomes" id="UP000195602"/>
    </source>
</evidence>
<feature type="compositionally biased region" description="Basic and acidic residues" evidence="1">
    <location>
        <begin position="28"/>
        <end position="43"/>
    </location>
</feature>